<evidence type="ECO:0000313" key="4">
    <source>
        <dbReference type="Proteomes" id="UP000007797"/>
    </source>
</evidence>
<feature type="compositionally biased region" description="Low complexity" evidence="1">
    <location>
        <begin position="767"/>
        <end position="776"/>
    </location>
</feature>
<reference evidence="4" key="1">
    <citation type="journal article" date="2011" name="Genome Res.">
        <title>Phylogeny-wide analysis of social amoeba genomes highlights ancient origins for complex intercellular communication.</title>
        <authorList>
            <person name="Heidel A.J."/>
            <person name="Lawal H.M."/>
            <person name="Felder M."/>
            <person name="Schilde C."/>
            <person name="Helps N.R."/>
            <person name="Tunggal B."/>
            <person name="Rivero F."/>
            <person name="John U."/>
            <person name="Schleicher M."/>
            <person name="Eichinger L."/>
            <person name="Platzer M."/>
            <person name="Noegel A.A."/>
            <person name="Schaap P."/>
            <person name="Gloeckner G."/>
        </authorList>
    </citation>
    <scope>NUCLEOTIDE SEQUENCE [LARGE SCALE GENOMIC DNA]</scope>
    <source>
        <strain evidence="4">SH3</strain>
    </source>
</reference>
<dbReference type="STRING" id="1054147.F4PMF6"/>
<dbReference type="Pfam" id="PF03456">
    <property type="entry name" value="uDENN"/>
    <property type="match status" value="1"/>
</dbReference>
<feature type="compositionally biased region" description="Low complexity" evidence="1">
    <location>
        <begin position="349"/>
        <end position="364"/>
    </location>
</feature>
<feature type="region of interest" description="Disordered" evidence="1">
    <location>
        <begin position="339"/>
        <end position="472"/>
    </location>
</feature>
<dbReference type="InterPro" id="IPR051942">
    <property type="entry name" value="DENN_domain_containing_2"/>
</dbReference>
<dbReference type="SMART" id="SM00799">
    <property type="entry name" value="DENN"/>
    <property type="match status" value="1"/>
</dbReference>
<proteinExistence type="predicted"/>
<keyword evidence="4" id="KW-1185">Reference proteome</keyword>
<feature type="domain" description="UDENN" evidence="2">
    <location>
        <begin position="174"/>
        <end position="770"/>
    </location>
</feature>
<dbReference type="InterPro" id="IPR005113">
    <property type="entry name" value="uDENN_dom"/>
</dbReference>
<evidence type="ECO:0000313" key="3">
    <source>
        <dbReference type="EMBL" id="EGG22806.1"/>
    </source>
</evidence>
<gene>
    <name evidence="3" type="ORF">DFA_04936</name>
</gene>
<dbReference type="PANTHER" id="PTHR15288:SF26">
    <property type="entry name" value="DENN DOMAIN-CONTAINING PROTEIN"/>
    <property type="match status" value="1"/>
</dbReference>
<dbReference type="RefSeq" id="XP_004360657.1">
    <property type="nucleotide sequence ID" value="XM_004360600.1"/>
</dbReference>
<feature type="compositionally biased region" description="Low complexity" evidence="1">
    <location>
        <begin position="381"/>
        <end position="397"/>
    </location>
</feature>
<dbReference type="PROSITE" id="PS50211">
    <property type="entry name" value="DENN"/>
    <property type="match status" value="1"/>
</dbReference>
<dbReference type="SUPFAM" id="SSF48403">
    <property type="entry name" value="Ankyrin repeat"/>
    <property type="match status" value="1"/>
</dbReference>
<feature type="compositionally biased region" description="Polar residues" evidence="1">
    <location>
        <begin position="1"/>
        <end position="12"/>
    </location>
</feature>
<dbReference type="InterPro" id="IPR036770">
    <property type="entry name" value="Ankyrin_rpt-contain_sf"/>
</dbReference>
<feature type="compositionally biased region" description="Low complexity" evidence="1">
    <location>
        <begin position="404"/>
        <end position="423"/>
    </location>
</feature>
<dbReference type="Pfam" id="PF02141">
    <property type="entry name" value="DENN"/>
    <property type="match status" value="1"/>
</dbReference>
<feature type="compositionally biased region" description="Low complexity" evidence="1">
    <location>
        <begin position="446"/>
        <end position="465"/>
    </location>
</feature>
<dbReference type="GeneID" id="14875886"/>
<accession>F4PMF6</accession>
<feature type="region of interest" description="Disordered" evidence="1">
    <location>
        <begin position="1"/>
        <end position="24"/>
    </location>
</feature>
<dbReference type="InterPro" id="IPR001194">
    <property type="entry name" value="cDENN_dom"/>
</dbReference>
<name>F4PMF6_CACFS</name>
<feature type="region of interest" description="Disordered" evidence="1">
    <location>
        <begin position="767"/>
        <end position="791"/>
    </location>
</feature>
<feature type="region of interest" description="Disordered" evidence="1">
    <location>
        <begin position="86"/>
        <end position="147"/>
    </location>
</feature>
<evidence type="ECO:0000256" key="1">
    <source>
        <dbReference type="SAM" id="MobiDB-lite"/>
    </source>
</evidence>
<dbReference type="EMBL" id="GL883008">
    <property type="protein sequence ID" value="EGG22806.1"/>
    <property type="molecule type" value="Genomic_DNA"/>
</dbReference>
<feature type="compositionally biased region" description="Low complexity" evidence="1">
    <location>
        <begin position="102"/>
        <end position="125"/>
    </location>
</feature>
<dbReference type="KEGG" id="dfa:DFA_04936"/>
<dbReference type="OrthoDB" id="6019893at2759"/>
<dbReference type="Proteomes" id="UP000007797">
    <property type="component" value="Unassembled WGS sequence"/>
</dbReference>
<dbReference type="Gene3D" id="3.40.50.11500">
    <property type="match status" value="1"/>
</dbReference>
<dbReference type="InterPro" id="IPR037516">
    <property type="entry name" value="Tripartite_DENN"/>
</dbReference>
<dbReference type="PANTHER" id="PTHR15288">
    <property type="entry name" value="DENN DOMAIN-CONTAINING PROTEIN 2"/>
    <property type="match status" value="1"/>
</dbReference>
<feature type="compositionally biased region" description="Acidic residues" evidence="1">
    <location>
        <begin position="126"/>
        <end position="139"/>
    </location>
</feature>
<dbReference type="SMART" id="SM00800">
    <property type="entry name" value="uDENN"/>
    <property type="match status" value="1"/>
</dbReference>
<organism evidence="3 4">
    <name type="scientific">Cavenderia fasciculata</name>
    <name type="common">Slime mold</name>
    <name type="synonym">Dictyostelium fasciculatum</name>
    <dbReference type="NCBI Taxonomy" id="261658"/>
    <lineage>
        <taxon>Eukaryota</taxon>
        <taxon>Amoebozoa</taxon>
        <taxon>Evosea</taxon>
        <taxon>Eumycetozoa</taxon>
        <taxon>Dictyostelia</taxon>
        <taxon>Acytosteliales</taxon>
        <taxon>Cavenderiaceae</taxon>
        <taxon>Cavenderia</taxon>
    </lineage>
</organism>
<dbReference type="Gene3D" id="3.30.450.200">
    <property type="match status" value="1"/>
</dbReference>
<protein>
    <submittedName>
        <fullName evidence="3">DENN domain-containing protein</fullName>
    </submittedName>
</protein>
<sequence>MDNSSNDVTVTDTHQEEESDNIGLVAKETEEIIITSQTLVAADTPSTEATPTTTTTTVVIEEVQEEQQGGGESVLVNNNISVAVESSAEKEEEVDEFGLPIDNNNNTTTTTTSTKQQQQQQQQEETTTELDEEDEEETTDISSSNSSSALDLASMKITIPPTIKTPPKQTIFENFIVVGLSANNKSPPRIGTIHRPELLFSYPPDKPVPPKVQEFCFPNGISPYLIKRTPSFSNLNEVLYGQPYLHSSTFFYTFVLTGETPLYGICITKPELLSTIPNFFPEQPSPLERKPTYITASRSYCFISKYPLFNIHFDALLYLLAQDRLITITRELCSTELEGGHDEDQEDQNINNNNNNNSTNNNNNVPPPLPPRPQQKEPENITSTSSFTSTSTTTTITNEKPLESLEPITAPTTTTTTTEVSATSEEKEKETTTIIITKQEEEEEQSSLPQETLSTLSTPTSSSPSNVVDQQMVKNESDDFLKERDYKHLVDKKNLLDILHFYYSEVPVPKSGDILDFTLPGEVKRTYQIPAGKNIDEMNSKSVADWSVIGLFMHLSLENILKVLGAVLLEQRVVFVCDNLSVLSSACFSMTSFIFPFIWQGLFVPILPTALSDYLEAPVPYIVGVQTLKKRTCEGLIVDIANDKVQYNRISTPPLLPEFRKLQRNLSSDQQILLNEKNHNPIKNTPTQVEAIHRIFNTIQQYIWWLVKKIEASFILSEEILADSLKIQVLKTKFISTVSGHNKEFVSQLLDTQHFAHFLHNNLANQYQQQQQQQQQEQDKNMMSEQNNTTNTTTTSINLKIILNNVYLRTKIFKHVEQLHRRIIDNDVNNKFRLCLKGHQFSSLHECIILNRTDLFIKHFNQVYKSFKSISKDDDTFKEILELIFKYDRTIEFEYLLKRIQPIFEGSLIRSMIKKPPCIKMTQILVHHNYHLPLSTYDDDPRYYYQFSMNLIQVAIESCDVRLFNQIFQHVKALVETEKINSNFKQQHLLFSDAIKLLQDRGQGYEILFNMVKQLMGLNLDHRANLFRYALELDNLDVIEWIKDSYADSNPQEFVQLCQHYDELIERFASTLALRLINYQVPPKSTQKTTYNAEKYGNLDYILFLFHHLQYFSYFDSNIRRQQLSTALENGHLECARFIIEAKIFLHQSIVKKEEETGPVVRLKPLPFKIDPSIMSLDLVKRIIGTPRIDRQYQVLIESSIVANIPDALEYILSRLPVSGRYGFKVDDLLVYALRHPTNPQIMDLLLDKFCPSKDIPINVYEKDINHLSPIPLERFYAKNYILAINDPIKWNYQGFIISPTMSADAIQLILKHQPIDTVPLWMIYLSFTHQQDNLQLLQDSMKREVSQEKVTYHFATIRAVLEIACANGLLEVVDCIISATPDILYVGAMYFQKAIENNHIQVAKCIALAYLPSKYFTSKLAFSLILSSLYHIVDDLDFVYFWDLFQSITTNFDNVSRMLYSSPLIFKSQQHRVTNTIDRVIHHYGRYYNGPEKDQFKMEPLKLRNDVPDFVVGYIILKYYQNNNYGEDLNHIDFKSFDYKIYLQSNNISLLMFNQ</sequence>
<evidence type="ECO:0000259" key="2">
    <source>
        <dbReference type="PROSITE" id="PS50211"/>
    </source>
</evidence>
<dbReference type="InterPro" id="IPR043153">
    <property type="entry name" value="DENN_C"/>
</dbReference>